<sequence>MFDTIKKEMIQTLQHMSIDDNYIEKQDKIDALFNILISAKLHIPKLFDEVPVIDKYEGRRNFSNNSNGYPLIRKLKGGILQISNEVDIYVPETIIRSQNLKHGDIIKPSKNNNLDGYYFQKLKDGPKIENDTRGEIDYCIVSENKIDQQFTASQHLVDGEPKLIKLDNDLPITFIISLEDTQKFKLEPGSIVSIAYDIRNPKINRVIWNYEEIAVPKRPKPSGHYKSSNTSSSESEEPNNEIVVNKDDLWVRFENTKNVLIEKKILLLGSDFKKAQYSQLAHEVNFTLTVMTGHERESQIQAAIRNSDMVLIASGHLTHHRSELPRDICKLYGIPMRFISSNVAGMKRGLLDLIENPEVLVSNSY</sequence>
<gene>
    <name evidence="3" type="ORF">OU989_22530</name>
</gene>
<dbReference type="Proteomes" id="UP001219585">
    <property type="component" value="Plasmid unnamed"/>
</dbReference>
<keyword evidence="3" id="KW-0614">Plasmid</keyword>
<dbReference type="EMBL" id="CP113528">
    <property type="protein sequence ID" value="WDV09303.1"/>
    <property type="molecule type" value="Genomic_DNA"/>
</dbReference>
<evidence type="ECO:0000313" key="4">
    <source>
        <dbReference type="Proteomes" id="UP001219585"/>
    </source>
</evidence>
<evidence type="ECO:0008006" key="5">
    <source>
        <dbReference type="Google" id="ProtNLM"/>
    </source>
</evidence>
<dbReference type="RefSeq" id="WP_274797520.1">
    <property type="nucleotide sequence ID" value="NZ_CP113528.1"/>
</dbReference>
<comment type="similarity">
    <text evidence="1">Belongs to the UPF0751 family.</text>
</comment>
<evidence type="ECO:0000256" key="2">
    <source>
        <dbReference type="SAM" id="MobiDB-lite"/>
    </source>
</evidence>
<feature type="region of interest" description="Disordered" evidence="2">
    <location>
        <begin position="219"/>
        <end position="239"/>
    </location>
</feature>
<proteinExistence type="inferred from homology"/>
<organism evidence="3 4">
    <name type="scientific">Lysinibacillus irui</name>
    <dbReference type="NCBI Taxonomy" id="2998077"/>
    <lineage>
        <taxon>Bacteria</taxon>
        <taxon>Bacillati</taxon>
        <taxon>Bacillota</taxon>
        <taxon>Bacilli</taxon>
        <taxon>Bacillales</taxon>
        <taxon>Bacillaceae</taxon>
        <taxon>Lysinibacillus</taxon>
    </lineage>
</organism>
<reference evidence="3" key="1">
    <citation type="submission" date="2022-11" db="EMBL/GenBank/DDBJ databases">
        <title>Lysinibacillus irui.</title>
        <authorList>
            <person name="Akintayo S.O."/>
        </authorList>
    </citation>
    <scope>NUCLEOTIDE SEQUENCE</scope>
    <source>
        <strain evidence="3">IRB4-01</strain>
        <plasmid evidence="3">unnamed</plasmid>
    </source>
</reference>
<dbReference type="AlphaFoldDB" id="A0AAJ5RW26"/>
<name>A0AAJ5RW26_9BACI</name>
<dbReference type="InterPro" id="IPR016772">
    <property type="entry name" value="UCP020408"/>
</dbReference>
<dbReference type="KEGG" id="liu:OU989_22530"/>
<protein>
    <recommendedName>
        <fullName evidence="5">DUF2325 domain-containing protein</fullName>
    </recommendedName>
</protein>
<geneLocation type="plasmid" evidence="3 4">
    <name>unnamed</name>
</geneLocation>
<evidence type="ECO:0000313" key="3">
    <source>
        <dbReference type="EMBL" id="WDV09303.1"/>
    </source>
</evidence>
<evidence type="ECO:0000256" key="1">
    <source>
        <dbReference type="ARBA" id="ARBA00007189"/>
    </source>
</evidence>
<dbReference type="Pfam" id="PF10087">
    <property type="entry name" value="DUF2325"/>
    <property type="match status" value="1"/>
</dbReference>
<accession>A0AAJ5RW26</accession>